<gene>
    <name evidence="3" type="ORF">GQ41_0646</name>
</gene>
<accession>A0ABY3A5T7</accession>
<evidence type="ECO:0000313" key="3">
    <source>
        <dbReference type="EMBL" id="TQO36079.1"/>
    </source>
</evidence>
<evidence type="ECO:0000313" key="4">
    <source>
        <dbReference type="Proteomes" id="UP000315363"/>
    </source>
</evidence>
<evidence type="ECO:0000256" key="1">
    <source>
        <dbReference type="SAM" id="Phobius"/>
    </source>
</evidence>
<dbReference type="EMBL" id="VHIF01000001">
    <property type="protein sequence ID" value="TQO36079.1"/>
    <property type="molecule type" value="Genomic_DNA"/>
</dbReference>
<organism evidence="3 4">
    <name type="scientific">Arenibacter algicola</name>
    <dbReference type="NCBI Taxonomy" id="616991"/>
    <lineage>
        <taxon>Bacteria</taxon>
        <taxon>Pseudomonadati</taxon>
        <taxon>Bacteroidota</taxon>
        <taxon>Flavobacteriia</taxon>
        <taxon>Flavobacteriales</taxon>
        <taxon>Flavobacteriaceae</taxon>
        <taxon>Arenibacter</taxon>
    </lineage>
</organism>
<sequence>MENLEKENKYFRAKERVGAIKKFYMSLISYFVFIGFLAALNYWIDQWRYPWFLWAAFGWGIGLVFHAVKVFGLNPFFGKNWEERKIKEYMQEDERKNTWK</sequence>
<feature type="transmembrane region" description="Helical" evidence="1">
    <location>
        <begin position="56"/>
        <end position="77"/>
    </location>
</feature>
<keyword evidence="1" id="KW-0472">Membrane</keyword>
<evidence type="ECO:0000259" key="2">
    <source>
        <dbReference type="Pfam" id="PF13239"/>
    </source>
</evidence>
<comment type="caution">
    <text evidence="3">The sequence shown here is derived from an EMBL/GenBank/DDBJ whole genome shotgun (WGS) entry which is preliminary data.</text>
</comment>
<dbReference type="RefSeq" id="WP_142188430.1">
    <property type="nucleotide sequence ID" value="NZ_VHIF01000001.1"/>
</dbReference>
<protein>
    <submittedName>
        <fullName evidence="3">2TM domain-containing protein</fullName>
    </submittedName>
</protein>
<proteinExistence type="predicted"/>
<keyword evidence="4" id="KW-1185">Reference proteome</keyword>
<feature type="transmembrane region" description="Helical" evidence="1">
    <location>
        <begin position="23"/>
        <end position="44"/>
    </location>
</feature>
<dbReference type="Proteomes" id="UP000315363">
    <property type="component" value="Unassembled WGS sequence"/>
</dbReference>
<dbReference type="Pfam" id="PF13239">
    <property type="entry name" value="2TM"/>
    <property type="match status" value="1"/>
</dbReference>
<reference evidence="3 4" key="1">
    <citation type="submission" date="2019-06" db="EMBL/GenBank/DDBJ databases">
        <title>A large-scale integrated study on North Sea by COGITO (Coastal Microbe Genomic &amp; Taxonomic Observatory).</title>
        <authorList>
            <person name="Teeling H."/>
        </authorList>
    </citation>
    <scope>NUCLEOTIDE SEQUENCE [LARGE SCALE GENOMIC DNA]</scope>
    <source>
        <strain evidence="3 4">MAR_2009_79</strain>
    </source>
</reference>
<feature type="domain" description="2TM" evidence="2">
    <location>
        <begin position="12"/>
        <end position="91"/>
    </location>
</feature>
<keyword evidence="1" id="KW-0812">Transmembrane</keyword>
<name>A0ABY3A5T7_9FLAO</name>
<keyword evidence="1" id="KW-1133">Transmembrane helix</keyword>
<dbReference type="InterPro" id="IPR025698">
    <property type="entry name" value="2TM_dom"/>
</dbReference>